<dbReference type="PROSITE" id="PS50863">
    <property type="entry name" value="B3"/>
    <property type="match status" value="1"/>
</dbReference>
<dbReference type="InterPro" id="IPR039218">
    <property type="entry name" value="REM_fam"/>
</dbReference>
<keyword evidence="3" id="KW-0238">DNA-binding</keyword>
<evidence type="ECO:0000313" key="8">
    <source>
        <dbReference type="EMBL" id="KAG0566282.1"/>
    </source>
</evidence>
<dbReference type="Proteomes" id="UP000822688">
    <property type="component" value="Chromosome 7"/>
</dbReference>
<evidence type="ECO:0000259" key="7">
    <source>
        <dbReference type="PROSITE" id="PS50863"/>
    </source>
</evidence>
<keyword evidence="2" id="KW-0805">Transcription regulation</keyword>
<dbReference type="PANTHER" id="PTHR31674:SF62">
    <property type="entry name" value="B3 DOMAIN-CONTAINING PROTEIN REM14-RELATED"/>
    <property type="match status" value="1"/>
</dbReference>
<dbReference type="PANTHER" id="PTHR31674">
    <property type="entry name" value="B3 DOMAIN-CONTAINING PROTEIN REM-LIKE 3-RELATED"/>
    <property type="match status" value="1"/>
</dbReference>
<feature type="region of interest" description="Disordered" evidence="6">
    <location>
        <begin position="140"/>
        <end position="212"/>
    </location>
</feature>
<dbReference type="SUPFAM" id="SSF101936">
    <property type="entry name" value="DNA-binding pseudobarrel domain"/>
    <property type="match status" value="2"/>
</dbReference>
<dbReference type="SMART" id="SM01019">
    <property type="entry name" value="B3"/>
    <property type="match status" value="1"/>
</dbReference>
<evidence type="ECO:0000256" key="6">
    <source>
        <dbReference type="SAM" id="MobiDB-lite"/>
    </source>
</evidence>
<feature type="compositionally biased region" description="Basic and acidic residues" evidence="6">
    <location>
        <begin position="160"/>
        <end position="174"/>
    </location>
</feature>
<dbReference type="GO" id="GO:0003677">
    <property type="term" value="F:DNA binding"/>
    <property type="evidence" value="ECO:0007669"/>
    <property type="project" value="UniProtKB-KW"/>
</dbReference>
<dbReference type="AlphaFoldDB" id="A0A8T0HAZ2"/>
<evidence type="ECO:0000256" key="3">
    <source>
        <dbReference type="ARBA" id="ARBA00023125"/>
    </source>
</evidence>
<comment type="caution">
    <text evidence="8">The sequence shown here is derived from an EMBL/GenBank/DDBJ whole genome shotgun (WGS) entry which is preliminary data.</text>
</comment>
<evidence type="ECO:0000256" key="4">
    <source>
        <dbReference type="ARBA" id="ARBA00023163"/>
    </source>
</evidence>
<sequence>MADDYEQEVRKELDHCRALYFILKISTSTPIYCLSIPEEFSNATGWPRREQCALLTSMNPLNSWPIRFLRMSYRSNLGRAHSIGGGWDQFVRDNSVGPGDLLVFELVDDSSLVVTIHHPEDGAVVNNPVRPTVPPVTPPSAEVLGGGHHRTEAPPTVKVSLEKPPLKKPQEVKKNHTVKTPQVSMKKPQPVKNPRPHREDIATGPKARRDRRPQFTKTMRATHMKSWKSARLDIPTSFWRAVGEEQFDGRIYSLIGPLQTVVVGSLVFAVEKQTFCYFTNGWSDFLVKNEFGLGDTLAFVKVGTAEFQVTRV</sequence>
<feature type="domain" description="TF-B3" evidence="7">
    <location>
        <begin position="19"/>
        <end position="120"/>
    </location>
</feature>
<gene>
    <name evidence="8" type="ORF">KC19_7G052000</name>
</gene>
<dbReference type="InterPro" id="IPR003340">
    <property type="entry name" value="B3_DNA-bd"/>
</dbReference>
<keyword evidence="5" id="KW-0539">Nucleus</keyword>
<keyword evidence="4" id="KW-0804">Transcription</keyword>
<accession>A0A8T0HAZ2</accession>
<organism evidence="8 9">
    <name type="scientific">Ceratodon purpureus</name>
    <name type="common">Fire moss</name>
    <name type="synonym">Dicranum purpureum</name>
    <dbReference type="NCBI Taxonomy" id="3225"/>
    <lineage>
        <taxon>Eukaryota</taxon>
        <taxon>Viridiplantae</taxon>
        <taxon>Streptophyta</taxon>
        <taxon>Embryophyta</taxon>
        <taxon>Bryophyta</taxon>
        <taxon>Bryophytina</taxon>
        <taxon>Bryopsida</taxon>
        <taxon>Dicranidae</taxon>
        <taxon>Pseudoditrichales</taxon>
        <taxon>Ditrichaceae</taxon>
        <taxon>Ceratodon</taxon>
    </lineage>
</organism>
<dbReference type="Pfam" id="PF02362">
    <property type="entry name" value="B3"/>
    <property type="match status" value="1"/>
</dbReference>
<dbReference type="InterPro" id="IPR015300">
    <property type="entry name" value="DNA-bd_pseudobarrel_sf"/>
</dbReference>
<dbReference type="Gene3D" id="2.40.330.10">
    <property type="entry name" value="DNA-binding pseudobarrel domain"/>
    <property type="match status" value="2"/>
</dbReference>
<dbReference type="EMBL" id="CM026428">
    <property type="protein sequence ID" value="KAG0566282.1"/>
    <property type="molecule type" value="Genomic_DNA"/>
</dbReference>
<proteinExistence type="predicted"/>
<keyword evidence="9" id="KW-1185">Reference proteome</keyword>
<keyword evidence="1" id="KW-0677">Repeat</keyword>
<evidence type="ECO:0000256" key="1">
    <source>
        <dbReference type="ARBA" id="ARBA00022737"/>
    </source>
</evidence>
<evidence type="ECO:0000256" key="2">
    <source>
        <dbReference type="ARBA" id="ARBA00023015"/>
    </source>
</evidence>
<dbReference type="CDD" id="cd10017">
    <property type="entry name" value="B3_DNA"/>
    <property type="match status" value="2"/>
</dbReference>
<reference evidence="8" key="1">
    <citation type="submission" date="2020-06" db="EMBL/GenBank/DDBJ databases">
        <title>WGS assembly of Ceratodon purpureus strain R40.</title>
        <authorList>
            <person name="Carey S.B."/>
            <person name="Jenkins J."/>
            <person name="Shu S."/>
            <person name="Lovell J.T."/>
            <person name="Sreedasyam A."/>
            <person name="Maumus F."/>
            <person name="Tiley G.P."/>
            <person name="Fernandez-Pozo N."/>
            <person name="Barry K."/>
            <person name="Chen C."/>
            <person name="Wang M."/>
            <person name="Lipzen A."/>
            <person name="Daum C."/>
            <person name="Saski C.A."/>
            <person name="Payton A.C."/>
            <person name="Mcbreen J.C."/>
            <person name="Conrad R.E."/>
            <person name="Kollar L.M."/>
            <person name="Olsson S."/>
            <person name="Huttunen S."/>
            <person name="Landis J.B."/>
            <person name="Wickett N.J."/>
            <person name="Johnson M.G."/>
            <person name="Rensing S.A."/>
            <person name="Grimwood J."/>
            <person name="Schmutz J."/>
            <person name="Mcdaniel S.F."/>
        </authorList>
    </citation>
    <scope>NUCLEOTIDE SEQUENCE</scope>
    <source>
        <strain evidence="8">R40</strain>
    </source>
</reference>
<evidence type="ECO:0000256" key="5">
    <source>
        <dbReference type="ARBA" id="ARBA00023242"/>
    </source>
</evidence>
<evidence type="ECO:0000313" key="9">
    <source>
        <dbReference type="Proteomes" id="UP000822688"/>
    </source>
</evidence>
<protein>
    <recommendedName>
        <fullName evidence="7">TF-B3 domain-containing protein</fullName>
    </recommendedName>
</protein>
<name>A0A8T0HAZ2_CERPU</name>